<reference evidence="1" key="2">
    <citation type="journal article" date="2015" name="Data Brief">
        <title>Shoot transcriptome of the giant reed, Arundo donax.</title>
        <authorList>
            <person name="Barrero R.A."/>
            <person name="Guerrero F.D."/>
            <person name="Moolhuijzen P."/>
            <person name="Goolsby J.A."/>
            <person name="Tidwell J."/>
            <person name="Bellgard S.E."/>
            <person name="Bellgard M.I."/>
        </authorList>
    </citation>
    <scope>NUCLEOTIDE SEQUENCE</scope>
    <source>
        <tissue evidence="1">Shoot tissue taken approximately 20 cm above the soil surface</tissue>
    </source>
</reference>
<proteinExistence type="predicted"/>
<name>A0A0A9AHG9_ARUDO</name>
<organism evidence="1">
    <name type="scientific">Arundo donax</name>
    <name type="common">Giant reed</name>
    <name type="synonym">Donax arundinaceus</name>
    <dbReference type="NCBI Taxonomy" id="35708"/>
    <lineage>
        <taxon>Eukaryota</taxon>
        <taxon>Viridiplantae</taxon>
        <taxon>Streptophyta</taxon>
        <taxon>Embryophyta</taxon>
        <taxon>Tracheophyta</taxon>
        <taxon>Spermatophyta</taxon>
        <taxon>Magnoliopsida</taxon>
        <taxon>Liliopsida</taxon>
        <taxon>Poales</taxon>
        <taxon>Poaceae</taxon>
        <taxon>PACMAD clade</taxon>
        <taxon>Arundinoideae</taxon>
        <taxon>Arundineae</taxon>
        <taxon>Arundo</taxon>
    </lineage>
</organism>
<reference evidence="1" key="1">
    <citation type="submission" date="2014-09" db="EMBL/GenBank/DDBJ databases">
        <authorList>
            <person name="Magalhaes I.L.F."/>
            <person name="Oliveira U."/>
            <person name="Santos F.R."/>
            <person name="Vidigal T.H.D.A."/>
            <person name="Brescovit A.D."/>
            <person name="Santos A.J."/>
        </authorList>
    </citation>
    <scope>NUCLEOTIDE SEQUENCE</scope>
    <source>
        <tissue evidence="1">Shoot tissue taken approximately 20 cm above the soil surface</tissue>
    </source>
</reference>
<dbReference type="EMBL" id="GBRH01251353">
    <property type="protein sequence ID" value="JAD46542.1"/>
    <property type="molecule type" value="Transcribed_RNA"/>
</dbReference>
<evidence type="ECO:0000313" key="1">
    <source>
        <dbReference type="EMBL" id="JAD46542.1"/>
    </source>
</evidence>
<dbReference type="AlphaFoldDB" id="A0A0A9AHG9"/>
<accession>A0A0A9AHG9</accession>
<protein>
    <submittedName>
        <fullName evidence="1">Uncharacterized protein</fullName>
    </submittedName>
</protein>
<sequence length="35" mass="4285">MISYTQKKKRRPAWSCLRLSVQCWQRNEVEYLLGL</sequence>